<dbReference type="EMBL" id="RHHQ01000017">
    <property type="protein sequence ID" value="RNB84545.1"/>
    <property type="molecule type" value="Genomic_DNA"/>
</dbReference>
<reference evidence="2 3" key="1">
    <citation type="submission" date="2018-10" db="EMBL/GenBank/DDBJ databases">
        <title>Phylogenomics of Brevibacillus.</title>
        <authorList>
            <person name="Dunlap C."/>
        </authorList>
    </citation>
    <scope>NUCLEOTIDE SEQUENCE [LARGE SCALE GENOMIC DNA]</scope>
    <source>
        <strain evidence="2 3">JCM 15716</strain>
    </source>
</reference>
<sequence>MIEQTLELRGIPLSHLITYLIECGGRKPSDETLPATVEAEGWRAEILREETVTITKRFHVNAVFISFQADDEEILTNLLARFKVKVIRVGG</sequence>
<organism evidence="2 3">
    <name type="scientific">Brevibacillus fluminis</name>
    <dbReference type="NCBI Taxonomy" id="511487"/>
    <lineage>
        <taxon>Bacteria</taxon>
        <taxon>Bacillati</taxon>
        <taxon>Bacillota</taxon>
        <taxon>Bacilli</taxon>
        <taxon>Bacillales</taxon>
        <taxon>Paenibacillaceae</taxon>
        <taxon>Brevibacillus</taxon>
    </lineage>
</organism>
<protein>
    <recommendedName>
        <fullName evidence="1">Molybdopterin cofactor biosynthesis MoaD-related C-terminal domain-containing protein</fullName>
    </recommendedName>
</protein>
<dbReference type="InterPro" id="IPR015272">
    <property type="entry name" value="MoadD_C"/>
</dbReference>
<evidence type="ECO:0000313" key="2">
    <source>
        <dbReference type="EMBL" id="RNB84545.1"/>
    </source>
</evidence>
<comment type="caution">
    <text evidence="2">The sequence shown here is derived from an EMBL/GenBank/DDBJ whole genome shotgun (WGS) entry which is preliminary data.</text>
</comment>
<dbReference type="Proteomes" id="UP000271031">
    <property type="component" value="Unassembled WGS sequence"/>
</dbReference>
<proteinExistence type="predicted"/>
<name>A0A3M8DB59_9BACL</name>
<feature type="domain" description="Molybdopterin cofactor biosynthesis MoaD-related C-terminal" evidence="1">
    <location>
        <begin position="4"/>
        <end position="91"/>
    </location>
</feature>
<dbReference type="RefSeq" id="WP_122919828.1">
    <property type="nucleotide sequence ID" value="NZ_RHHQ01000017.1"/>
</dbReference>
<dbReference type="InterPro" id="IPR036473">
    <property type="entry name" value="Mopterin_CF_MoaD-rel_C_sf"/>
</dbReference>
<dbReference type="AlphaFoldDB" id="A0A3M8DB59"/>
<evidence type="ECO:0000259" key="1">
    <source>
        <dbReference type="Pfam" id="PF09189"/>
    </source>
</evidence>
<gene>
    <name evidence="2" type="ORF">EDM56_20765</name>
</gene>
<evidence type="ECO:0000313" key="3">
    <source>
        <dbReference type="Proteomes" id="UP000271031"/>
    </source>
</evidence>
<accession>A0A3M8DB59</accession>
<keyword evidence="3" id="KW-1185">Reference proteome</keyword>
<dbReference type="OrthoDB" id="2468967at2"/>
<dbReference type="Gene3D" id="3.30.1370.80">
    <property type="entry name" value="Molybdopterin cofactor biosynthesis MoaD-related, C-terminal domain"/>
    <property type="match status" value="1"/>
</dbReference>
<dbReference type="Pfam" id="PF09189">
    <property type="entry name" value="MoaD_arch"/>
    <property type="match status" value="1"/>
</dbReference>